<evidence type="ECO:0000256" key="3">
    <source>
        <dbReference type="ARBA" id="ARBA00022777"/>
    </source>
</evidence>
<protein>
    <submittedName>
        <fullName evidence="5">Glycerate kinase</fullName>
    </submittedName>
</protein>
<dbReference type="InterPro" id="IPR004381">
    <property type="entry name" value="Glycerate_kinase"/>
</dbReference>
<dbReference type="Pfam" id="PF02595">
    <property type="entry name" value="Gly_kinase"/>
    <property type="match status" value="1"/>
</dbReference>
<dbReference type="PANTHER" id="PTHR21599:SF0">
    <property type="entry name" value="GLYCERATE KINASE"/>
    <property type="match status" value="1"/>
</dbReference>
<dbReference type="Proteomes" id="UP000676885">
    <property type="component" value="Chromosome"/>
</dbReference>
<keyword evidence="6" id="KW-1185">Reference proteome</keyword>
<name>A0A975M5A0_9MICC</name>
<dbReference type="InterPro" id="IPR036129">
    <property type="entry name" value="Glycerate_kinase_sf"/>
</dbReference>
<keyword evidence="3 4" id="KW-0418">Kinase</keyword>
<dbReference type="InterPro" id="IPR018193">
    <property type="entry name" value="Glyc_kinase_flavodox-like_fold"/>
</dbReference>
<dbReference type="NCBIfam" id="TIGR00045">
    <property type="entry name" value="glycerate kinase"/>
    <property type="match status" value="1"/>
</dbReference>
<dbReference type="Gene3D" id="3.90.1510.10">
    <property type="entry name" value="Glycerate kinase, domain 2"/>
    <property type="match status" value="1"/>
</dbReference>
<dbReference type="KEGG" id="ajg:KKR91_00340"/>
<dbReference type="GO" id="GO:0008887">
    <property type="term" value="F:glycerate kinase activity"/>
    <property type="evidence" value="ECO:0007669"/>
    <property type="project" value="UniProtKB-UniRule"/>
</dbReference>
<proteinExistence type="inferred from homology"/>
<dbReference type="RefSeq" id="WP_210227042.1">
    <property type="nucleotide sequence ID" value="NZ_CP076022.1"/>
</dbReference>
<dbReference type="GO" id="GO:0031388">
    <property type="term" value="P:organic acid phosphorylation"/>
    <property type="evidence" value="ECO:0007669"/>
    <property type="project" value="UniProtKB-UniRule"/>
</dbReference>
<reference evidence="5 6" key="1">
    <citation type="submission" date="2021-05" db="EMBL/GenBank/DDBJ databases">
        <title>Novel species in genus Arthrobacter.</title>
        <authorList>
            <person name="Zhang G."/>
        </authorList>
    </citation>
    <scope>NUCLEOTIDE SEQUENCE [LARGE SCALE GENOMIC DNA]</scope>
    <source>
        <strain evidence="6">zg-ZUI227</strain>
    </source>
</reference>
<organism evidence="5 6">
    <name type="scientific">Arthrobacter jiangjiafuii</name>
    <dbReference type="NCBI Taxonomy" id="2817475"/>
    <lineage>
        <taxon>Bacteria</taxon>
        <taxon>Bacillati</taxon>
        <taxon>Actinomycetota</taxon>
        <taxon>Actinomycetes</taxon>
        <taxon>Micrococcales</taxon>
        <taxon>Micrococcaceae</taxon>
        <taxon>Arthrobacter</taxon>
    </lineage>
</organism>
<dbReference type="PIRSF" id="PIRSF006078">
    <property type="entry name" value="GlxK"/>
    <property type="match status" value="1"/>
</dbReference>
<accession>A0A975M5A0</accession>
<evidence type="ECO:0000256" key="1">
    <source>
        <dbReference type="ARBA" id="ARBA00006284"/>
    </source>
</evidence>
<dbReference type="AlphaFoldDB" id="A0A975M5A0"/>
<sequence>MRVLIAPDKFKGSLSAAEAAAAMAEGVLAVYPEADVTLVPVADGGEGTLEAALAAGALERTATVRGPLGGNVTALWALAGDTAVIETARASGLMLVDPSVQTSLAASSYGSGELIREALDAGATEIVLGIGGSAMTDGGSGALAALGLRILDGTGTPVPPGGAGLSLAAAIDASGLDPRLAGVRVRIAADVTNPLTGPEGAAHVFGGQKGADATARLLLDEALVRWAGLLQAATGVDVDIAGAGAAGGFPAAFLAFTDATLEGGFEVISRLTGLAAALESADLVLTGEGSLDEQSRYGKAPLAVAERARDAGIPVVAVAGRITLPPHVLAEYGVVAAVSLLDLVADPQDAMTHARRWLTRATVQALEGA</sequence>
<dbReference type="SUPFAM" id="SSF110738">
    <property type="entry name" value="Glycerate kinase I"/>
    <property type="match status" value="1"/>
</dbReference>
<evidence type="ECO:0000256" key="2">
    <source>
        <dbReference type="ARBA" id="ARBA00022679"/>
    </source>
</evidence>
<comment type="similarity">
    <text evidence="1 4">Belongs to the glycerate kinase type-1 family.</text>
</comment>
<dbReference type="InterPro" id="IPR018197">
    <property type="entry name" value="Glycerate_kinase_RE-like"/>
</dbReference>
<dbReference type="PANTHER" id="PTHR21599">
    <property type="entry name" value="GLYCERATE KINASE"/>
    <property type="match status" value="1"/>
</dbReference>
<keyword evidence="2 4" id="KW-0808">Transferase</keyword>
<evidence type="ECO:0000313" key="6">
    <source>
        <dbReference type="Proteomes" id="UP000676885"/>
    </source>
</evidence>
<evidence type="ECO:0000313" key="5">
    <source>
        <dbReference type="EMBL" id="QWC10152.1"/>
    </source>
</evidence>
<dbReference type="EMBL" id="CP076022">
    <property type="protein sequence ID" value="QWC10152.1"/>
    <property type="molecule type" value="Genomic_DNA"/>
</dbReference>
<gene>
    <name evidence="5" type="ORF">KKR91_00340</name>
</gene>
<dbReference type="Gene3D" id="3.40.50.10350">
    <property type="entry name" value="Glycerate kinase, domain 1"/>
    <property type="match status" value="1"/>
</dbReference>
<evidence type="ECO:0000256" key="4">
    <source>
        <dbReference type="PIRNR" id="PIRNR006078"/>
    </source>
</evidence>